<dbReference type="InterPro" id="IPR017438">
    <property type="entry name" value="ATP-NAD_kinase_N"/>
</dbReference>
<keyword evidence="1" id="KW-0808">Transferase</keyword>
<dbReference type="GO" id="GO:0005524">
    <property type="term" value="F:ATP binding"/>
    <property type="evidence" value="ECO:0007669"/>
    <property type="project" value="UniProtKB-KW"/>
</dbReference>
<name>A0A0E0QEF2_ORYRU</name>
<dbReference type="PROSITE" id="PS50146">
    <property type="entry name" value="DAGK"/>
    <property type="match status" value="1"/>
</dbReference>
<dbReference type="InterPro" id="IPR016064">
    <property type="entry name" value="NAD/diacylglycerol_kinase_sf"/>
</dbReference>
<evidence type="ECO:0000256" key="5">
    <source>
        <dbReference type="SAM" id="MobiDB-lite"/>
    </source>
</evidence>
<dbReference type="OMA" id="CLAYNPC"/>
<dbReference type="EnsemblPlants" id="ORUFI08G03470.1">
    <property type="protein sequence ID" value="ORUFI08G03470.1"/>
    <property type="gene ID" value="ORUFI08G03470"/>
</dbReference>
<feature type="domain" description="DAGKc" evidence="6">
    <location>
        <begin position="195"/>
        <end position="334"/>
    </location>
</feature>
<dbReference type="InterPro" id="IPR045540">
    <property type="entry name" value="YegS/DAGK_C"/>
</dbReference>
<dbReference type="STRING" id="4529.A0A0E0QEF2"/>
<dbReference type="SUPFAM" id="SSF111331">
    <property type="entry name" value="NAD kinase/diacylglycerol kinase-like"/>
    <property type="match status" value="1"/>
</dbReference>
<dbReference type="Gene3D" id="2.60.200.40">
    <property type="match status" value="1"/>
</dbReference>
<proteinExistence type="predicted"/>
<dbReference type="Pfam" id="PF00781">
    <property type="entry name" value="DAGK_cat"/>
    <property type="match status" value="1"/>
</dbReference>
<dbReference type="GO" id="GO:0016020">
    <property type="term" value="C:membrane"/>
    <property type="evidence" value="ECO:0007669"/>
    <property type="project" value="GOC"/>
</dbReference>
<feature type="region of interest" description="Disordered" evidence="5">
    <location>
        <begin position="54"/>
        <end position="97"/>
    </location>
</feature>
<sequence length="546" mass="60763">MTIKSLGKPAKYSKLQANIAVHFPFSIGHRICEEKKIKKKNPLALFPTHHQLAAPRRRRRGASFSPVRRRRVGPRNPPPPTTVLRERPPVNSTAAPAQSEMKQVSCSVVNKCLAYNPCLSRNYYQRSHTVKLQRSQAGQIILPRKLRKSTLWQTNFTQRQIATHCSSDLSTSCREELPSYLTVNVLKDQSCARQGIFRKVIVILNPNSGFRSSREVFYQKVQPTLELSGFMMQVVETAYAGHAHALASTVDLSTCPDGIICVGGDGIVNEVLNGLLGRDDLEEAIQLPIGIIPAGSENSLVWTVLGIRDPVSAATTLAKGGITPIDVFSVKRTQAGITHFGLTASYYGFVADVLQLSEKFRLHFGPFRYVIAGVLKFLSLPQYRFEVNYLPLSPRRNHKLLLVTEKCNDHLAADSSAEDNWVTRKGEFLGIFVCNHFCKPAQGLLSPVIAPKAQHNDGSLDLILVHGSGRLRLFCFFIAYQFCWHLLLPYVEYVKVKHVKVRPIGKTHNGCGVDGELILGEGQTEWQCSLLPAQGRLLGRHRSASE</sequence>
<dbReference type="InterPro" id="IPR001206">
    <property type="entry name" value="Diacylglycerol_kinase_cat_dom"/>
</dbReference>
<evidence type="ECO:0000256" key="2">
    <source>
        <dbReference type="ARBA" id="ARBA00022741"/>
    </source>
</evidence>
<feature type="compositionally biased region" description="Basic residues" evidence="5">
    <location>
        <begin position="55"/>
        <end position="73"/>
    </location>
</feature>
<evidence type="ECO:0000313" key="8">
    <source>
        <dbReference type="Proteomes" id="UP000008022"/>
    </source>
</evidence>
<dbReference type="GO" id="GO:0001729">
    <property type="term" value="F:ceramide kinase activity"/>
    <property type="evidence" value="ECO:0007669"/>
    <property type="project" value="TreeGrafter"/>
</dbReference>
<dbReference type="PANTHER" id="PTHR12358">
    <property type="entry name" value="SPHINGOSINE KINASE"/>
    <property type="match status" value="1"/>
</dbReference>
<evidence type="ECO:0000313" key="7">
    <source>
        <dbReference type="EnsemblPlants" id="ORUFI08G03470.1"/>
    </source>
</evidence>
<accession>A0A0E0QEF2</accession>
<evidence type="ECO:0000256" key="1">
    <source>
        <dbReference type="ARBA" id="ARBA00022679"/>
    </source>
</evidence>
<dbReference type="Proteomes" id="UP000008022">
    <property type="component" value="Unassembled WGS sequence"/>
</dbReference>
<dbReference type="InterPro" id="IPR050187">
    <property type="entry name" value="Lipid_Phosphate_FormReg"/>
</dbReference>
<evidence type="ECO:0000259" key="6">
    <source>
        <dbReference type="PROSITE" id="PS50146"/>
    </source>
</evidence>
<dbReference type="AlphaFoldDB" id="A0A0E0QEF2"/>
<protein>
    <recommendedName>
        <fullName evidence="6">DAGKc domain-containing protein</fullName>
    </recommendedName>
</protein>
<keyword evidence="3" id="KW-0418">Kinase</keyword>
<dbReference type="eggNOG" id="KOG1116">
    <property type="taxonomic scope" value="Eukaryota"/>
</dbReference>
<keyword evidence="8" id="KW-1185">Reference proteome</keyword>
<evidence type="ECO:0000256" key="4">
    <source>
        <dbReference type="ARBA" id="ARBA00022840"/>
    </source>
</evidence>
<dbReference type="PANTHER" id="PTHR12358:SF37">
    <property type="entry name" value="OS08G0152700 PROTEIN"/>
    <property type="match status" value="1"/>
</dbReference>
<dbReference type="Pfam" id="PF19279">
    <property type="entry name" value="YegS_C"/>
    <property type="match status" value="1"/>
</dbReference>
<reference evidence="7" key="2">
    <citation type="submission" date="2015-06" db="UniProtKB">
        <authorList>
            <consortium name="EnsemblPlants"/>
        </authorList>
    </citation>
    <scope>IDENTIFICATION</scope>
</reference>
<keyword evidence="2" id="KW-0547">Nucleotide-binding</keyword>
<keyword evidence="4" id="KW-0067">ATP-binding</keyword>
<dbReference type="Gene3D" id="3.40.50.10330">
    <property type="entry name" value="Probable inorganic polyphosphate/atp-NAD kinase, domain 1"/>
    <property type="match status" value="1"/>
</dbReference>
<reference evidence="8" key="1">
    <citation type="submission" date="2013-06" db="EMBL/GenBank/DDBJ databases">
        <authorList>
            <person name="Zhao Q."/>
        </authorList>
    </citation>
    <scope>NUCLEOTIDE SEQUENCE</scope>
    <source>
        <strain evidence="8">cv. W1943</strain>
    </source>
</reference>
<dbReference type="SMART" id="SM00046">
    <property type="entry name" value="DAGKc"/>
    <property type="match status" value="1"/>
</dbReference>
<dbReference type="GO" id="GO:0006672">
    <property type="term" value="P:ceramide metabolic process"/>
    <property type="evidence" value="ECO:0007669"/>
    <property type="project" value="TreeGrafter"/>
</dbReference>
<dbReference type="HOGENOM" id="CLU_013399_1_0_1"/>
<dbReference type="Gramene" id="ORUFI08G03470.1">
    <property type="protein sequence ID" value="ORUFI08G03470.1"/>
    <property type="gene ID" value="ORUFI08G03470"/>
</dbReference>
<organism evidence="7 8">
    <name type="scientific">Oryza rufipogon</name>
    <name type="common">Brownbeard rice</name>
    <name type="synonym">Asian wild rice</name>
    <dbReference type="NCBI Taxonomy" id="4529"/>
    <lineage>
        <taxon>Eukaryota</taxon>
        <taxon>Viridiplantae</taxon>
        <taxon>Streptophyta</taxon>
        <taxon>Embryophyta</taxon>
        <taxon>Tracheophyta</taxon>
        <taxon>Spermatophyta</taxon>
        <taxon>Magnoliopsida</taxon>
        <taxon>Liliopsida</taxon>
        <taxon>Poales</taxon>
        <taxon>Poaceae</taxon>
        <taxon>BOP clade</taxon>
        <taxon>Oryzoideae</taxon>
        <taxon>Oryzeae</taxon>
        <taxon>Oryzinae</taxon>
        <taxon>Oryza</taxon>
    </lineage>
</organism>
<evidence type="ECO:0000256" key="3">
    <source>
        <dbReference type="ARBA" id="ARBA00022777"/>
    </source>
</evidence>